<dbReference type="RefSeq" id="WP_119014033.1">
    <property type="nucleotide sequence ID" value="NZ_QXNC01000026.1"/>
</dbReference>
<feature type="domain" description="Ionotropic glutamate receptor C-terminal" evidence="4">
    <location>
        <begin position="40"/>
        <end position="262"/>
    </location>
</feature>
<evidence type="ECO:0000313" key="5">
    <source>
        <dbReference type="EMBL" id="TCP14956.1"/>
    </source>
</evidence>
<dbReference type="PANTHER" id="PTHR35936">
    <property type="entry name" value="MEMBRANE-BOUND LYTIC MUREIN TRANSGLYCOSYLASE F"/>
    <property type="match status" value="1"/>
</dbReference>
<evidence type="ECO:0000259" key="3">
    <source>
        <dbReference type="SMART" id="SM00062"/>
    </source>
</evidence>
<dbReference type="AlphaFoldDB" id="A0A4V2SJF8"/>
<protein>
    <submittedName>
        <fullName evidence="5">Amino acid ABC transporter substrate-binding protein (PAAT family)</fullName>
    </submittedName>
</protein>
<dbReference type="PROSITE" id="PS51257">
    <property type="entry name" value="PROKAR_LIPOPROTEIN"/>
    <property type="match status" value="1"/>
</dbReference>
<dbReference type="GO" id="GO:0016020">
    <property type="term" value="C:membrane"/>
    <property type="evidence" value="ECO:0007669"/>
    <property type="project" value="InterPro"/>
</dbReference>
<evidence type="ECO:0000259" key="4">
    <source>
        <dbReference type="SMART" id="SM00079"/>
    </source>
</evidence>
<dbReference type="OrthoDB" id="368476at2"/>
<dbReference type="SMART" id="SM00079">
    <property type="entry name" value="PBPe"/>
    <property type="match status" value="1"/>
</dbReference>
<comment type="caution">
    <text evidence="5">The sequence shown here is derived from an EMBL/GenBank/DDBJ whole genome shotgun (WGS) entry which is preliminary data.</text>
</comment>
<dbReference type="CDD" id="cd00996">
    <property type="entry name" value="PBP2_AatB_like"/>
    <property type="match status" value="1"/>
</dbReference>
<dbReference type="InterPro" id="IPR001638">
    <property type="entry name" value="Solute-binding_3/MltF_N"/>
</dbReference>
<keyword evidence="1 2" id="KW-0732">Signal</keyword>
<dbReference type="EMBL" id="SLXH01000027">
    <property type="protein sequence ID" value="TCP14956.1"/>
    <property type="molecule type" value="Genomic_DNA"/>
</dbReference>
<dbReference type="SMART" id="SM00062">
    <property type="entry name" value="PBPb"/>
    <property type="match status" value="1"/>
</dbReference>
<gene>
    <name evidence="5" type="ORF">EV674_12716</name>
</gene>
<dbReference type="Proteomes" id="UP000295182">
    <property type="component" value="Unassembled WGS sequence"/>
</dbReference>
<feature type="signal peptide" evidence="2">
    <location>
        <begin position="1"/>
        <end position="17"/>
    </location>
</feature>
<evidence type="ECO:0000256" key="1">
    <source>
        <dbReference type="ARBA" id="ARBA00022729"/>
    </source>
</evidence>
<dbReference type="PANTHER" id="PTHR35936:SF34">
    <property type="entry name" value="ABC TRANSPORTER EXTRACELLULAR-BINDING PROTEIN YCKB-RELATED"/>
    <property type="match status" value="1"/>
</dbReference>
<dbReference type="Gene3D" id="3.40.190.10">
    <property type="entry name" value="Periplasmic binding protein-like II"/>
    <property type="match status" value="2"/>
</dbReference>
<dbReference type="SUPFAM" id="SSF53850">
    <property type="entry name" value="Periplasmic binding protein-like II"/>
    <property type="match status" value="1"/>
</dbReference>
<evidence type="ECO:0000313" key="6">
    <source>
        <dbReference type="Proteomes" id="UP000295182"/>
    </source>
</evidence>
<dbReference type="Pfam" id="PF00497">
    <property type="entry name" value="SBP_bac_3"/>
    <property type="match status" value="1"/>
</dbReference>
<sequence>MKKRTVVLLLSLGAVLAGCGKQEPAPQAAAPAPAPVAITKIVVGLDDNFPPMGFRDEKNELIGFDIDMAREASKRLGVEVEFKPIDWSAKEAELSGKRVDVLWNGLTITEERKKNIDFTAPYMENHQIIVVAASSPIKTKADLAGKVVGAQEGSSAVDAVKKDAPVFGTFKEFKTFGDNVTALMDLSTGRLEAVVVDEVVGRYYVAKKPADYIVLDEHFGTEDYGVGVRKGDADLLGKLDKALTDMKQDGTAAKIATQWFGKNIIK</sequence>
<proteinExistence type="predicted"/>
<keyword evidence="6" id="KW-1185">Reference proteome</keyword>
<organism evidence="5 6">
    <name type="scientific">Simplicispira metamorpha</name>
    <dbReference type="NCBI Taxonomy" id="80881"/>
    <lineage>
        <taxon>Bacteria</taxon>
        <taxon>Pseudomonadati</taxon>
        <taxon>Pseudomonadota</taxon>
        <taxon>Betaproteobacteria</taxon>
        <taxon>Burkholderiales</taxon>
        <taxon>Comamonadaceae</taxon>
        <taxon>Simplicispira</taxon>
    </lineage>
</organism>
<accession>A0A4V2SJF8</accession>
<feature type="domain" description="Solute-binding protein family 3/N-terminal" evidence="3">
    <location>
        <begin position="40"/>
        <end position="263"/>
    </location>
</feature>
<dbReference type="GO" id="GO:0015276">
    <property type="term" value="F:ligand-gated monoatomic ion channel activity"/>
    <property type="evidence" value="ECO:0007669"/>
    <property type="project" value="InterPro"/>
</dbReference>
<feature type="chain" id="PRO_5020814204" evidence="2">
    <location>
        <begin position="18"/>
        <end position="266"/>
    </location>
</feature>
<name>A0A4V2SJF8_9BURK</name>
<evidence type="ECO:0000256" key="2">
    <source>
        <dbReference type="SAM" id="SignalP"/>
    </source>
</evidence>
<reference evidence="5 6" key="1">
    <citation type="submission" date="2019-03" db="EMBL/GenBank/DDBJ databases">
        <title>Genomic Encyclopedia of Type Strains, Phase IV (KMG-IV): sequencing the most valuable type-strain genomes for metagenomic binning, comparative biology and taxonomic classification.</title>
        <authorList>
            <person name="Goeker M."/>
        </authorList>
    </citation>
    <scope>NUCLEOTIDE SEQUENCE [LARGE SCALE GENOMIC DNA]</scope>
    <source>
        <strain evidence="5 6">DSM 1837</strain>
    </source>
</reference>
<dbReference type="InterPro" id="IPR001320">
    <property type="entry name" value="Iontro_rcpt_C"/>
</dbReference>